<feature type="transmembrane region" description="Helical" evidence="1">
    <location>
        <begin position="192"/>
        <end position="212"/>
    </location>
</feature>
<reference evidence="3 4" key="1">
    <citation type="submission" date="2014-03" db="EMBL/GenBank/DDBJ databases">
        <title>Genome sequence of Clostridium litorale W6, DSM 5388.</title>
        <authorList>
            <person name="Poehlein A."/>
            <person name="Jagirdar A."/>
            <person name="Khonsari B."/>
            <person name="Chibani C.M."/>
            <person name="Gutierrez Gutierrez D.A."/>
            <person name="Davydova E."/>
            <person name="Alghaithi H.S."/>
            <person name="Nair K.P."/>
            <person name="Dhamotharan K."/>
            <person name="Chandran L."/>
            <person name="G W."/>
            <person name="Daniel R."/>
        </authorList>
    </citation>
    <scope>NUCLEOTIDE SEQUENCE [LARGE SCALE GENOMIC DNA]</scope>
    <source>
        <strain evidence="3 4">W6</strain>
    </source>
</reference>
<dbReference type="RefSeq" id="WP_052635925.1">
    <property type="nucleotide sequence ID" value="NZ_FSRH01000013.1"/>
</dbReference>
<dbReference type="EMBL" id="JJMM01000004">
    <property type="protein sequence ID" value="KDR96333.1"/>
    <property type="molecule type" value="Genomic_DNA"/>
</dbReference>
<accession>A0A069RHQ8</accession>
<keyword evidence="1" id="KW-1133">Transmembrane helix</keyword>
<feature type="transmembrane region" description="Helical" evidence="1">
    <location>
        <begin position="119"/>
        <end position="143"/>
    </location>
</feature>
<dbReference type="AlphaFoldDB" id="A0A069RHQ8"/>
<keyword evidence="1" id="KW-0472">Membrane</keyword>
<protein>
    <submittedName>
        <fullName evidence="3">Diguanylate cyclase</fullName>
    </submittedName>
</protein>
<evidence type="ECO:0000313" key="3">
    <source>
        <dbReference type="EMBL" id="KDR96333.1"/>
    </source>
</evidence>
<dbReference type="Pfam" id="PF00990">
    <property type="entry name" value="GGDEF"/>
    <property type="match status" value="1"/>
</dbReference>
<dbReference type="GO" id="GO:0005886">
    <property type="term" value="C:plasma membrane"/>
    <property type="evidence" value="ECO:0007669"/>
    <property type="project" value="TreeGrafter"/>
</dbReference>
<feature type="domain" description="GGDEF" evidence="2">
    <location>
        <begin position="268"/>
        <end position="397"/>
    </location>
</feature>
<dbReference type="OrthoDB" id="9804747at2"/>
<dbReference type="SUPFAM" id="SSF55073">
    <property type="entry name" value="Nucleotide cyclase"/>
    <property type="match status" value="1"/>
</dbReference>
<dbReference type="GO" id="GO:0052621">
    <property type="term" value="F:diguanylate cyclase activity"/>
    <property type="evidence" value="ECO:0007669"/>
    <property type="project" value="TreeGrafter"/>
</dbReference>
<dbReference type="NCBIfam" id="TIGR00254">
    <property type="entry name" value="GGDEF"/>
    <property type="match status" value="1"/>
</dbReference>
<dbReference type="PANTHER" id="PTHR45138:SF9">
    <property type="entry name" value="DIGUANYLATE CYCLASE DGCM-RELATED"/>
    <property type="match status" value="1"/>
</dbReference>
<organism evidence="3 4">
    <name type="scientific">Peptoclostridium litorale DSM 5388</name>
    <dbReference type="NCBI Taxonomy" id="1121324"/>
    <lineage>
        <taxon>Bacteria</taxon>
        <taxon>Bacillati</taxon>
        <taxon>Bacillota</taxon>
        <taxon>Clostridia</taxon>
        <taxon>Peptostreptococcales</taxon>
        <taxon>Peptoclostridiaceae</taxon>
        <taxon>Peptoclostridium</taxon>
    </lineage>
</organism>
<evidence type="ECO:0000313" key="4">
    <source>
        <dbReference type="Proteomes" id="UP000027946"/>
    </source>
</evidence>
<feature type="transmembrane region" description="Helical" evidence="1">
    <location>
        <begin position="37"/>
        <end position="58"/>
    </location>
</feature>
<dbReference type="InterPro" id="IPR000160">
    <property type="entry name" value="GGDEF_dom"/>
</dbReference>
<feature type="transmembrane region" description="Helical" evidence="1">
    <location>
        <begin position="155"/>
        <end position="177"/>
    </location>
</feature>
<keyword evidence="4" id="KW-1185">Reference proteome</keyword>
<dbReference type="Proteomes" id="UP000027946">
    <property type="component" value="Unassembled WGS sequence"/>
</dbReference>
<dbReference type="InterPro" id="IPR029787">
    <property type="entry name" value="Nucleotide_cyclase"/>
</dbReference>
<dbReference type="Gene3D" id="3.30.70.270">
    <property type="match status" value="1"/>
</dbReference>
<comment type="caution">
    <text evidence="3">The sequence shown here is derived from an EMBL/GenBank/DDBJ whole genome shotgun (WGS) entry which is preliminary data.</text>
</comment>
<sequence>MISFDTRTTVLIYTLTNILLSFVVYKTWVQNRKDFEGITYWFSDYILQAIGITLSLMRGVIPDFASIVIANFFMITGAMLFLFGLGRFVEIPIRKLSNYIFLLIFFMAYYYFGIIRPLVALRIIIFSCSFIYISIQIIWLVFWKTSENFKNITKSTGIIFIMFTAVDVFRIILAFTVPSDRDYFLGPLNDTIFVILSQMLTISLTFSIILMINRRLFLEINRHSKEKESLLLKMRHLATIDGLTGIFNRMKIEETLNNEILEFQEDSNPLSVILIDIDCFKSVNDTYGHSEGDNVLKAISSILKDNIRSTDSLGRWGGEEFLIVMPKTNLQTSYNIAKRLTSIISNHKFVNVGRVTVSMGISSLCEGDSFGELLINADKALYCAKENGRNRVEVFSDYSVSNTLA</sequence>
<dbReference type="FunFam" id="3.30.70.270:FF:000001">
    <property type="entry name" value="Diguanylate cyclase domain protein"/>
    <property type="match status" value="1"/>
</dbReference>
<dbReference type="InterPro" id="IPR050469">
    <property type="entry name" value="Diguanylate_Cyclase"/>
</dbReference>
<dbReference type="STRING" id="1121324.CLIT_4c01700"/>
<dbReference type="eggNOG" id="COG3706">
    <property type="taxonomic scope" value="Bacteria"/>
</dbReference>
<gene>
    <name evidence="3" type="ORF">CLIT_4c01700</name>
</gene>
<dbReference type="GO" id="GO:1902201">
    <property type="term" value="P:negative regulation of bacterial-type flagellum-dependent cell motility"/>
    <property type="evidence" value="ECO:0007669"/>
    <property type="project" value="TreeGrafter"/>
</dbReference>
<evidence type="ECO:0000256" key="1">
    <source>
        <dbReference type="SAM" id="Phobius"/>
    </source>
</evidence>
<keyword evidence="1" id="KW-0812">Transmembrane</keyword>
<proteinExistence type="predicted"/>
<dbReference type="InterPro" id="IPR043128">
    <property type="entry name" value="Rev_trsase/Diguanyl_cyclase"/>
</dbReference>
<dbReference type="SMART" id="SM00267">
    <property type="entry name" value="GGDEF"/>
    <property type="match status" value="1"/>
</dbReference>
<dbReference type="GO" id="GO:0043709">
    <property type="term" value="P:cell adhesion involved in single-species biofilm formation"/>
    <property type="evidence" value="ECO:0007669"/>
    <property type="project" value="TreeGrafter"/>
</dbReference>
<feature type="transmembrane region" description="Helical" evidence="1">
    <location>
        <begin position="64"/>
        <end position="84"/>
    </location>
</feature>
<name>A0A069RHQ8_PEPLI</name>
<feature type="transmembrane region" description="Helical" evidence="1">
    <location>
        <begin position="96"/>
        <end position="113"/>
    </location>
</feature>
<evidence type="ECO:0000259" key="2">
    <source>
        <dbReference type="PROSITE" id="PS50887"/>
    </source>
</evidence>
<dbReference type="PROSITE" id="PS50887">
    <property type="entry name" value="GGDEF"/>
    <property type="match status" value="1"/>
</dbReference>
<dbReference type="CDD" id="cd01949">
    <property type="entry name" value="GGDEF"/>
    <property type="match status" value="1"/>
</dbReference>
<dbReference type="PANTHER" id="PTHR45138">
    <property type="entry name" value="REGULATORY COMPONENTS OF SENSORY TRANSDUCTION SYSTEM"/>
    <property type="match status" value="1"/>
</dbReference>
<feature type="transmembrane region" description="Helical" evidence="1">
    <location>
        <begin position="6"/>
        <end position="25"/>
    </location>
</feature>